<dbReference type="InterPro" id="IPR009506">
    <property type="entry name" value="YjiS-like"/>
</dbReference>
<organism evidence="2 3">
    <name type="scientific">Candidatus Competibacter phosphatis</name>
    <dbReference type="NCBI Taxonomy" id="221280"/>
    <lineage>
        <taxon>Bacteria</taxon>
        <taxon>Pseudomonadati</taxon>
        <taxon>Pseudomonadota</taxon>
        <taxon>Gammaproteobacteria</taxon>
        <taxon>Candidatus Competibacteraceae</taxon>
        <taxon>Candidatus Competibacter</taxon>
    </lineage>
</organism>
<feature type="domain" description="YjiS-like" evidence="1">
    <location>
        <begin position="2"/>
        <end position="36"/>
    </location>
</feature>
<evidence type="ECO:0000313" key="3">
    <source>
        <dbReference type="Proteomes" id="UP000760480"/>
    </source>
</evidence>
<gene>
    <name evidence="2" type="ORF">E4P82_10330</name>
</gene>
<reference evidence="2 3" key="1">
    <citation type="submission" date="2019-03" db="EMBL/GenBank/DDBJ databases">
        <title>Metabolic reconstructions from genomes of highly enriched 'Candidatus Accumulibacter' and 'Candidatus Competibacter' bioreactor populations.</title>
        <authorList>
            <person name="Annavajhala M.K."/>
            <person name="Welles L."/>
            <person name="Abbas B."/>
            <person name="Sorokin D."/>
            <person name="Park H."/>
            <person name="Van Loosdrecht M."/>
            <person name="Chandran K."/>
        </authorList>
    </citation>
    <scope>NUCLEOTIDE SEQUENCE [LARGE SCALE GENOMIC DNA]</scope>
    <source>
        <strain evidence="2 3">SBR_G</strain>
    </source>
</reference>
<accession>A0ABX1TJJ0</accession>
<evidence type="ECO:0000259" key="1">
    <source>
        <dbReference type="Pfam" id="PF06568"/>
    </source>
</evidence>
<keyword evidence="3" id="KW-1185">Reference proteome</keyword>
<protein>
    <submittedName>
        <fullName evidence="2">DUF1127 domain-containing protein</fullName>
    </submittedName>
</protein>
<name>A0ABX1TJJ0_9GAMM</name>
<dbReference type="EMBL" id="SPMZ01000028">
    <property type="protein sequence ID" value="NMQ19553.1"/>
    <property type="molecule type" value="Genomic_DNA"/>
</dbReference>
<sequence>MLAWLRDRHAVYRQRRELLALDDRMLKDIGLSRADAFREGSKPFWRP</sequence>
<dbReference type="Proteomes" id="UP000760480">
    <property type="component" value="Unassembled WGS sequence"/>
</dbReference>
<comment type="caution">
    <text evidence="2">The sequence shown here is derived from an EMBL/GenBank/DDBJ whole genome shotgun (WGS) entry which is preliminary data.</text>
</comment>
<dbReference type="Pfam" id="PF06568">
    <property type="entry name" value="YjiS-like"/>
    <property type="match status" value="1"/>
</dbReference>
<evidence type="ECO:0000313" key="2">
    <source>
        <dbReference type="EMBL" id="NMQ19553.1"/>
    </source>
</evidence>
<proteinExistence type="predicted"/>